<evidence type="ECO:0000259" key="11">
    <source>
        <dbReference type="PROSITE" id="PS50021"/>
    </source>
</evidence>
<dbReference type="OrthoDB" id="2119228at2759"/>
<evidence type="ECO:0000256" key="6">
    <source>
        <dbReference type="ARBA" id="ARBA00022776"/>
    </source>
</evidence>
<dbReference type="GO" id="GO:0051301">
    <property type="term" value="P:cell division"/>
    <property type="evidence" value="ECO:0007669"/>
    <property type="project" value="UniProtKB-KW"/>
</dbReference>
<dbReference type="STRING" id="35570.A0A1I8Q9U9"/>
<dbReference type="KEGG" id="scac:106085244"/>
<dbReference type="PROSITE" id="PS51230">
    <property type="entry name" value="EB1_C"/>
    <property type="match status" value="1"/>
</dbReference>
<keyword evidence="7" id="KW-0206">Cytoskeleton</keyword>
<dbReference type="InterPro" id="IPR001715">
    <property type="entry name" value="CH_dom"/>
</dbReference>
<evidence type="ECO:0000256" key="5">
    <source>
        <dbReference type="ARBA" id="ARBA00022701"/>
    </source>
</evidence>
<comment type="similarity">
    <text evidence="2">Belongs to the MAPRE family.</text>
</comment>
<dbReference type="GO" id="GO:0005874">
    <property type="term" value="C:microtubule"/>
    <property type="evidence" value="ECO:0007669"/>
    <property type="project" value="UniProtKB-KW"/>
</dbReference>
<dbReference type="GO" id="GO:0008017">
    <property type="term" value="F:microtubule binding"/>
    <property type="evidence" value="ECO:0007669"/>
    <property type="project" value="InterPro"/>
</dbReference>
<dbReference type="Gene3D" id="1.20.5.1430">
    <property type="match status" value="1"/>
</dbReference>
<evidence type="ECO:0000256" key="7">
    <source>
        <dbReference type="ARBA" id="ARBA00023212"/>
    </source>
</evidence>
<dbReference type="PANTHER" id="PTHR10623">
    <property type="entry name" value="MICROTUBULE-ASSOCIATED PROTEIN RP/EB FAMILY MEMBER"/>
    <property type="match status" value="1"/>
</dbReference>
<dbReference type="EnsemblMetazoa" id="SCAU015234-RB">
    <property type="protein sequence ID" value="SCAU015234-PB"/>
    <property type="gene ID" value="SCAU015234"/>
</dbReference>
<keyword evidence="3" id="KW-0963">Cytoplasm</keyword>
<evidence type="ECO:0008006" key="15">
    <source>
        <dbReference type="Google" id="ProtNLM"/>
    </source>
</evidence>
<dbReference type="AlphaFoldDB" id="A0A1I8Q9U9"/>
<dbReference type="FunFam" id="1.10.418.10:FF:000007">
    <property type="entry name" value="Microtubule-associated protein, RP/EB family, member 2"/>
    <property type="match status" value="1"/>
</dbReference>
<gene>
    <name evidence="13" type="primary">106085244</name>
</gene>
<dbReference type="SUPFAM" id="SSF140612">
    <property type="entry name" value="EB1 dimerisation domain-like"/>
    <property type="match status" value="1"/>
</dbReference>
<evidence type="ECO:0000313" key="14">
    <source>
        <dbReference type="Proteomes" id="UP000095300"/>
    </source>
</evidence>
<dbReference type="SUPFAM" id="SSF47576">
    <property type="entry name" value="Calponin-homology domain, CH-domain"/>
    <property type="match status" value="1"/>
</dbReference>
<dbReference type="PROSITE" id="PS50021">
    <property type="entry name" value="CH"/>
    <property type="match status" value="1"/>
</dbReference>
<keyword evidence="8" id="KW-0131">Cell cycle</keyword>
<feature type="domain" description="Calponin-homology (CH)" evidence="11">
    <location>
        <begin position="57"/>
        <end position="159"/>
    </location>
</feature>
<organism evidence="13 14">
    <name type="scientific">Stomoxys calcitrans</name>
    <name type="common">Stable fly</name>
    <name type="synonym">Conops calcitrans</name>
    <dbReference type="NCBI Taxonomy" id="35570"/>
    <lineage>
        <taxon>Eukaryota</taxon>
        <taxon>Metazoa</taxon>
        <taxon>Ecdysozoa</taxon>
        <taxon>Arthropoda</taxon>
        <taxon>Hexapoda</taxon>
        <taxon>Insecta</taxon>
        <taxon>Pterygota</taxon>
        <taxon>Neoptera</taxon>
        <taxon>Endopterygota</taxon>
        <taxon>Diptera</taxon>
        <taxon>Brachycera</taxon>
        <taxon>Muscomorpha</taxon>
        <taxon>Muscoidea</taxon>
        <taxon>Muscidae</taxon>
        <taxon>Stomoxys</taxon>
    </lineage>
</organism>
<keyword evidence="6" id="KW-0498">Mitosis</keyword>
<protein>
    <recommendedName>
        <fullName evidence="15">Calponin-homology (CH) domain-containing protein</fullName>
    </recommendedName>
</protein>
<keyword evidence="14" id="KW-1185">Reference proteome</keyword>
<dbReference type="VEuPathDB" id="VectorBase:SCAU015234"/>
<evidence type="ECO:0000256" key="2">
    <source>
        <dbReference type="ARBA" id="ARBA00010729"/>
    </source>
</evidence>
<dbReference type="CDD" id="cd00014">
    <property type="entry name" value="CH_SF"/>
    <property type="match status" value="1"/>
</dbReference>
<accession>A0A1I8Q9U9</accession>
<dbReference type="InterPro" id="IPR036872">
    <property type="entry name" value="CH_dom_sf"/>
</dbReference>
<dbReference type="Pfam" id="PF00307">
    <property type="entry name" value="CH"/>
    <property type="match status" value="1"/>
</dbReference>
<evidence type="ECO:0000256" key="1">
    <source>
        <dbReference type="ARBA" id="ARBA00004245"/>
    </source>
</evidence>
<feature type="region of interest" description="Disordered" evidence="10">
    <location>
        <begin position="178"/>
        <end position="225"/>
    </location>
</feature>
<evidence type="ECO:0000256" key="8">
    <source>
        <dbReference type="ARBA" id="ARBA00023306"/>
    </source>
</evidence>
<keyword evidence="5 9" id="KW-0493">Microtubule</keyword>
<name>A0A1I8Q9U9_STOCA</name>
<dbReference type="Proteomes" id="UP000095300">
    <property type="component" value="Unassembled WGS sequence"/>
</dbReference>
<feature type="domain" description="EB1 C-terminal" evidence="12">
    <location>
        <begin position="217"/>
        <end position="289"/>
    </location>
</feature>
<evidence type="ECO:0000256" key="10">
    <source>
        <dbReference type="SAM" id="MobiDB-lite"/>
    </source>
</evidence>
<evidence type="ECO:0000313" key="13">
    <source>
        <dbReference type="EnsemblMetazoa" id="SCAU015234-PB"/>
    </source>
</evidence>
<feature type="compositionally biased region" description="Polar residues" evidence="10">
    <location>
        <begin position="192"/>
        <end position="202"/>
    </location>
</feature>
<evidence type="ECO:0000256" key="4">
    <source>
        <dbReference type="ARBA" id="ARBA00022618"/>
    </source>
</evidence>
<evidence type="ECO:0000259" key="12">
    <source>
        <dbReference type="PROSITE" id="PS51230"/>
    </source>
</evidence>
<evidence type="ECO:0000256" key="9">
    <source>
        <dbReference type="PROSITE-ProRule" id="PRU00576"/>
    </source>
</evidence>
<dbReference type="InterPro" id="IPR004953">
    <property type="entry name" value="EB1_C"/>
</dbReference>
<reference evidence="13" key="1">
    <citation type="submission" date="2020-05" db="UniProtKB">
        <authorList>
            <consortium name="EnsemblMetazoa"/>
        </authorList>
    </citation>
    <scope>IDENTIFICATION</scope>
    <source>
        <strain evidence="13">USDA</strain>
    </source>
</reference>
<evidence type="ECO:0000256" key="3">
    <source>
        <dbReference type="ARBA" id="ARBA00022490"/>
    </source>
</evidence>
<sequence length="309" mass="35119">MVCIAKTKKQAQVIEQRRKEQQFKRICGRISVRANSRVMHKTELKPTVALTSATVEKMSRHEMLEWVNSTVHGQHKKIEELCSGVAYCQMMELLFPNCIGLKRIKTTAKLEHEFLYNLKLFQAAFIKLNFDKSVPIDRLMKAKFQDNFEFLQWFKKFFDTHSAGKENLRVPAAHAAAAQNAPKPIRKPGAQTLGTAKPSATKQELLKTPKGTQPHEERQVSPSSIQTLQQTQVQLAEQILTTEHERDTYYKKLAEIEAILNASLQNNVHMDWCNRALTILYATDDGPATSPADELAHEHIEGISLETDV</sequence>
<comment type="subcellular location">
    <subcellularLocation>
        <location evidence="1">Cytoplasm</location>
        <location evidence="1">Cytoskeleton</location>
    </subcellularLocation>
</comment>
<dbReference type="InterPro" id="IPR036133">
    <property type="entry name" value="EB1_C_sf"/>
</dbReference>
<dbReference type="Gene3D" id="1.10.418.10">
    <property type="entry name" value="Calponin-like domain"/>
    <property type="match status" value="1"/>
</dbReference>
<proteinExistence type="inferred from homology"/>
<dbReference type="InterPro" id="IPR027328">
    <property type="entry name" value="MAPRE"/>
</dbReference>
<keyword evidence="4" id="KW-0132">Cell division</keyword>